<dbReference type="Gene3D" id="3.40.91.50">
    <property type="match status" value="1"/>
</dbReference>
<keyword evidence="1" id="KW-0378">Hydrolase</keyword>
<reference evidence="1 2" key="1">
    <citation type="journal article" date="2015" name="Nature">
        <title>rRNA introns, odd ribosomes, and small enigmatic genomes across a large radiation of phyla.</title>
        <authorList>
            <person name="Brown C.T."/>
            <person name="Hug L.A."/>
            <person name="Thomas B.C."/>
            <person name="Sharon I."/>
            <person name="Castelle C.J."/>
            <person name="Singh A."/>
            <person name="Wilkins M.J."/>
            <person name="Williams K.H."/>
            <person name="Banfield J.F."/>
        </authorList>
    </citation>
    <scope>NUCLEOTIDE SEQUENCE [LARGE SCALE GENOMIC DNA]</scope>
</reference>
<gene>
    <name evidence="1" type="ORF">UU67_C0036G0002</name>
</gene>
<organism evidence="1 2">
    <name type="scientific">Candidatus Daviesbacteria bacterium GW2011_GWB1_41_5</name>
    <dbReference type="NCBI Taxonomy" id="1618429"/>
    <lineage>
        <taxon>Bacteria</taxon>
        <taxon>Candidatus Daviesiibacteriota</taxon>
    </lineage>
</organism>
<dbReference type="AlphaFoldDB" id="A0A0G0YTH3"/>
<keyword evidence="1" id="KW-0540">Nuclease</keyword>
<protein>
    <submittedName>
        <fullName evidence="1">Type IIs restriction endonuclease</fullName>
    </submittedName>
</protein>
<evidence type="ECO:0000313" key="1">
    <source>
        <dbReference type="EMBL" id="KKS12946.1"/>
    </source>
</evidence>
<dbReference type="GO" id="GO:0004519">
    <property type="term" value="F:endonuclease activity"/>
    <property type="evidence" value="ECO:0007669"/>
    <property type="project" value="UniProtKB-KW"/>
</dbReference>
<evidence type="ECO:0000313" key="2">
    <source>
        <dbReference type="Proteomes" id="UP000034753"/>
    </source>
</evidence>
<keyword evidence="1" id="KW-0255">Endonuclease</keyword>
<sequence>MKYFQWTIGSTTVRNPDRLREGLQILNDHFDGQEWNIAQQEKFFNLLRENKVYEMDEENYGRMISARKQEHARKWISVLNQLGFCFAYESSGKPVVITSTGKALLDNPDIEDEVFLRQLLKYQKPCVLPKQSGAAFEDVSVLPFIVSLKITHELDGLSKEEISIFLNTTVRMEDIDKIIEQINTYRAQRNAVEGRVKKKEFYVKTQLARLEEVFADEIEERTILIKELLKEYKKNSAIISSAIGKKLLAEITKGGKGSNTLKAVKAQKNISEVIKSDKGLSSIKKVFLAYYLPLKIATLRDYADLTARYLRKSGLFSVSRDKLITITEKEDLIKSLLEQKWKLVSDDKYLDYLWSDYLPTLPSDKVDYLKDHLSIIKAKEKVLFDKVGARESLELVGEKVTPAKDVIGLKQQNKVVETNLLRLKEIDFYYSQSEEKQIEDIINFYDLILNREILGGEAYYPAYLEWNTWRVFLAIDTLANKPYEARNFKLDDELQPMNHAAGNQPDMVFEYENFVLVTEVTLSVRANQWSSESEPVPRHVAKIQSKFKGQKEVFGIFIAPQIDTNSVLTFFNSRQYAVENDEIIETTIIPLTIEQMKWLLSVFKTKRFSTQDIKRLMESIRSEITVSKNALDWGKKIPVIMNSWAEQL</sequence>
<dbReference type="InterPro" id="IPR018573">
    <property type="entry name" value="Restrct_endonuc_II_AlwI"/>
</dbReference>
<proteinExistence type="predicted"/>
<dbReference type="Proteomes" id="UP000034753">
    <property type="component" value="Unassembled WGS sequence"/>
</dbReference>
<accession>A0A0G0YTH3</accession>
<dbReference type="EMBL" id="LCBN01000036">
    <property type="protein sequence ID" value="KKS12946.1"/>
    <property type="molecule type" value="Genomic_DNA"/>
</dbReference>
<dbReference type="Pfam" id="PF09491">
    <property type="entry name" value="RE_AlwI"/>
    <property type="match status" value="1"/>
</dbReference>
<name>A0A0G0YTH3_9BACT</name>
<comment type="caution">
    <text evidence="1">The sequence shown here is derived from an EMBL/GenBank/DDBJ whole genome shotgun (WGS) entry which is preliminary data.</text>
</comment>
<dbReference type="CDD" id="cd22316">
    <property type="entry name" value="BspD6I-like"/>
    <property type="match status" value="1"/>
</dbReference>